<feature type="disulfide bond" evidence="2">
    <location>
        <begin position="95"/>
        <end position="107"/>
    </location>
</feature>
<feature type="region of interest" description="Disordered" evidence="3">
    <location>
        <begin position="1500"/>
        <end position="1540"/>
    </location>
</feature>
<keyword evidence="4" id="KW-0472">Membrane</keyword>
<dbReference type="Proteomes" id="UP000093561">
    <property type="component" value="Unassembled WGS sequence"/>
</dbReference>
<feature type="domain" description="T20D4.11-like" evidence="5">
    <location>
        <begin position="758"/>
        <end position="900"/>
    </location>
</feature>
<keyword evidence="4" id="KW-1133">Transmembrane helix</keyword>
<dbReference type="Pfam" id="PF01579">
    <property type="entry name" value="DUF19"/>
    <property type="match status" value="2"/>
</dbReference>
<evidence type="ECO:0000256" key="3">
    <source>
        <dbReference type="SAM" id="MobiDB-lite"/>
    </source>
</evidence>
<reference evidence="6" key="1">
    <citation type="submission" date="2015-03" db="EMBL/GenBank/DDBJ databases">
        <title>Wuchereria bancrofti Genome Sequencing Papua New Guinea Strain.</title>
        <authorList>
            <person name="Small S.T."/>
            <person name="Serre D."/>
            <person name="Zimmerman P.A."/>
        </authorList>
    </citation>
    <scope>NUCLEOTIDE SEQUENCE [LARGE SCALE GENOMIC DNA]</scope>
    <source>
        <strain evidence="6">pt0022</strain>
    </source>
</reference>
<sequence length="1600" mass="178613">MILSLLISSALLHSSVTVRFPNKRVFLTVFLILPSLCLATVTQHPIISNTADIQLNSGAAAQIPSIIGHNLDTAVHVSSKIRVKNRNSIIRRYHCPSNTFRCGDGSCIPKDWIDDGEVDCDDLSDEHYQSTTQSIQTSALSESIEYFTTAEEIFDDPFDRIVTFPSIDQLPFSISPLLRSEEETKSHQSYAYGCSNIVQTRVNQCSTDLTDWMEHLDQIDLINSSMINDETRWQIMDQGCELVLEFRTCTETLNISACTLPKSIEFWNSIELYTCQLLMPSVKEYKNCFLNVRNQQCAIDSNINLQGSPICQILASIRTDLRCIQRNNKNDCTANALEIIEPLESETDHLYTQLTCSYMTAITSTASSTFAKSTDDSSKLKVDGPPYDILYMFTKVNMICSQMISEAEWKPIYRVICEHREKLMEQRECFINASLGLTQCNQKPENETICNALEQFSNNIDCALRVMLDVCTIEAQNVAVLVQDALSNDLIVHHCYAEAITNDKSMSDDEFKLNPKNARCSSEQENLALACLVELVEVNRKIAELNSLNFLHEISQQNSTIISGICNLYNKYDNCISNTVFVHSNGKRCAFNSPLNTLARIGLAPICSKRTRTLLHSNNECIQKIKSRTGICQSGLNSLGLAIHNMLQGIHGEAYLCNSYYLIRDAYQCGEKIFIEFCSTEAIQNLQQLRRLVMELGIEEGCPKERPSNLDEIIARSIIAAPIANPMISSFLYSFISLMKTFLFRRDNLKKKFKKFKQKQFASCIQSITTYQPHPLAVIKQPKQIDEACKQFVKFKKCQANISCIPLWAKGMIAMFDFACGSGYSTYLQVRQCIRKTTTRENIRECVSEFSRSSPQIACQSSRKLLACSIPVINEKCGQVGAQFITDYIDKFVNVVDPTCKIGLQQNDKSIRGYNCTIEENARISYCAAPINELTSRIDGLFEGGLQQFLINVKNLAPVFAKGCNLTKEFRHCLGPLIEHQSEQQCTISSCLIQAGNGICNQPDTAKAIDDNLACVFKQASVPEFGRCLRSTIATLKQFNLVALRGVLPQFIKCIEHIVVQHCGEIPLNVLRAISATDICPISFNYHQLESVSDDKTQICDIEMQQKHMECSGNFYRNYRMLPIALLRDPSSIDMLCVDASKLATCSYPICDTAKQKALNALAEFICTRRDTYKEHSMCLTSVIASSEGSKCLASFLPTVSEQQCSFLTNVANCAAPYIHSTCGYEALALSFEGMHIFANGLNKSCSIQIPIASVKTSCGESDIVEYLQCENLIDHFTFAPFSFIRNSSQWNEFCEVIRDYENCLTNMSCRVEPISSANIALFRTICGKEESKTKYFLPCLTHFITTDIGKKCSEPFVGLDLLAKDNSQKICSTLKSMLSCASSELSAQCSEQALKHVLSMFLIWVRKFDPSCSISGYGAVNDPKIEEDFSLDSGPTHILVDQTVSPVNSTVNQRIPSITTTSLLPKANSDDSLSDSNNFLTTSSITVTEVLLLTVSQPDSTSLSSGIESAPHRKASMSSTTLPVPESNPESINTENDLTDSTSSLQQSLFDISSKSKLNVTVNAKKSKMQESGQMRSNPLHLWILLIVIIMPAIMLFVQ</sequence>
<reference evidence="6" key="2">
    <citation type="journal article" date="2016" name="Mol. Ecol.">
        <title>Population genomics of the filarial nematode parasite Wuchereria bancrofti from mosquitoes.</title>
        <authorList>
            <person name="Small S.T."/>
            <person name="Reimer L.J."/>
            <person name="Tisch D.J."/>
            <person name="King C.L."/>
            <person name="Christensen B.M."/>
            <person name="Siba P.M."/>
            <person name="Kazura J.W."/>
            <person name="Serre D."/>
            <person name="Zimmerman P.A."/>
        </authorList>
    </citation>
    <scope>NUCLEOTIDE SEQUENCE</scope>
    <source>
        <strain evidence="6">pt0022</strain>
    </source>
</reference>
<reference evidence="7" key="3">
    <citation type="submission" date="2024-02" db="UniProtKB">
        <authorList>
            <consortium name="WormBaseParasite"/>
        </authorList>
    </citation>
    <scope>IDENTIFICATION</scope>
    <source>
        <strain evidence="7">pt0022</strain>
    </source>
</reference>
<dbReference type="InterPro" id="IPR036055">
    <property type="entry name" value="LDL_receptor-like_sf"/>
</dbReference>
<dbReference type="SUPFAM" id="SSF57424">
    <property type="entry name" value="LDL receptor-like module"/>
    <property type="match status" value="1"/>
</dbReference>
<dbReference type="Pfam" id="PF00057">
    <property type="entry name" value="Ldl_recept_a"/>
    <property type="match status" value="1"/>
</dbReference>
<proteinExistence type="predicted"/>
<accession>A0AAF5PNZ4</accession>
<evidence type="ECO:0000256" key="4">
    <source>
        <dbReference type="SAM" id="Phobius"/>
    </source>
</evidence>
<name>A0AAF5PNZ4_WUCBA</name>
<evidence type="ECO:0000313" key="6">
    <source>
        <dbReference type="Proteomes" id="UP000093561"/>
    </source>
</evidence>
<keyword evidence="1 2" id="KW-1015">Disulfide bond</keyword>
<dbReference type="Gene3D" id="4.10.400.10">
    <property type="entry name" value="Low-density Lipoprotein Receptor"/>
    <property type="match status" value="1"/>
</dbReference>
<evidence type="ECO:0000259" key="5">
    <source>
        <dbReference type="Pfam" id="PF01579"/>
    </source>
</evidence>
<dbReference type="PROSITE" id="PS50068">
    <property type="entry name" value="LDLRA_2"/>
    <property type="match status" value="1"/>
</dbReference>
<feature type="disulfide bond" evidence="2">
    <location>
        <begin position="102"/>
        <end position="120"/>
    </location>
</feature>
<feature type="transmembrane region" description="Helical" evidence="4">
    <location>
        <begin position="1581"/>
        <end position="1599"/>
    </location>
</feature>
<protein>
    <submittedName>
        <fullName evidence="7">DUF19 domain-containing protein</fullName>
    </submittedName>
</protein>
<dbReference type="InterPro" id="IPR002172">
    <property type="entry name" value="LDrepeatLR_classA_rpt"/>
</dbReference>
<dbReference type="SMART" id="SM00192">
    <property type="entry name" value="LDLa"/>
    <property type="match status" value="1"/>
</dbReference>
<comment type="caution">
    <text evidence="2">Lacks conserved residue(s) required for the propagation of feature annotation.</text>
</comment>
<feature type="compositionally biased region" description="Polar residues" evidence="3">
    <location>
        <begin position="1517"/>
        <end position="1537"/>
    </location>
</feature>
<evidence type="ECO:0000256" key="1">
    <source>
        <dbReference type="ARBA" id="ARBA00023157"/>
    </source>
</evidence>
<evidence type="ECO:0000313" key="7">
    <source>
        <dbReference type="WBParaSite" id="mrna-Wban_03462"/>
    </source>
</evidence>
<organism evidence="6 7">
    <name type="scientific">Wuchereria bancrofti</name>
    <dbReference type="NCBI Taxonomy" id="6293"/>
    <lineage>
        <taxon>Eukaryota</taxon>
        <taxon>Metazoa</taxon>
        <taxon>Ecdysozoa</taxon>
        <taxon>Nematoda</taxon>
        <taxon>Chromadorea</taxon>
        <taxon>Rhabditida</taxon>
        <taxon>Spirurina</taxon>
        <taxon>Spiruromorpha</taxon>
        <taxon>Filarioidea</taxon>
        <taxon>Onchocercidae</taxon>
        <taxon>Wuchereria</taxon>
    </lineage>
</organism>
<evidence type="ECO:0000256" key="2">
    <source>
        <dbReference type="PROSITE-ProRule" id="PRU00124"/>
    </source>
</evidence>
<feature type="domain" description="T20D4.11-like" evidence="5">
    <location>
        <begin position="1259"/>
        <end position="1405"/>
    </location>
</feature>
<dbReference type="PANTHER" id="PTHR37431:SF5">
    <property type="entry name" value="PROTEIN CBG06905"/>
    <property type="match status" value="1"/>
</dbReference>
<dbReference type="CDD" id="cd00112">
    <property type="entry name" value="LDLa"/>
    <property type="match status" value="1"/>
</dbReference>
<dbReference type="WBParaSite" id="mrna-Wban_03462">
    <property type="protein sequence ID" value="mrna-Wban_03462"/>
    <property type="gene ID" value="Wban_03462"/>
</dbReference>
<keyword evidence="4" id="KW-0812">Transmembrane</keyword>
<dbReference type="PANTHER" id="PTHR37431">
    <property type="entry name" value="PROTEIN CBG06927"/>
    <property type="match status" value="1"/>
</dbReference>
<dbReference type="InterPro" id="IPR002542">
    <property type="entry name" value="T20D4.11-like_dom"/>
</dbReference>